<dbReference type="PRINTS" id="PR00834">
    <property type="entry name" value="PROTEASES2C"/>
</dbReference>
<keyword evidence="7" id="KW-0340">Growth factor binding</keyword>
<proteinExistence type="inferred from homology"/>
<gene>
    <name evidence="9" type="ORF">H4Q32_016784</name>
</gene>
<evidence type="ECO:0000256" key="6">
    <source>
        <dbReference type="ARBA" id="ARBA00022801"/>
    </source>
</evidence>
<evidence type="ECO:0000313" key="10">
    <source>
        <dbReference type="Proteomes" id="UP000830375"/>
    </source>
</evidence>
<evidence type="ECO:0000256" key="2">
    <source>
        <dbReference type="ARBA" id="ARBA00010541"/>
    </source>
</evidence>
<dbReference type="Gene3D" id="2.40.10.120">
    <property type="match status" value="1"/>
</dbReference>
<evidence type="ECO:0000256" key="3">
    <source>
        <dbReference type="ARBA" id="ARBA00022525"/>
    </source>
</evidence>
<dbReference type="Gene3D" id="2.30.42.10">
    <property type="match status" value="1"/>
</dbReference>
<comment type="subcellular location">
    <subcellularLocation>
        <location evidence="1">Secreted</location>
    </subcellularLocation>
</comment>
<sequence length="198" mass="21292">MKLPVLLLGRSADLRPGEFVVAIGSPFSLQNTVTTGIVSTTQRGGKELGLRNSDMDYIQTDAIINYGNSGGPLVNLDGEVIGINTLKVTAGISFAIPSDKIRQFLAESHDRQAKELKEKQNDFPDVTSGAYVIEVIPKTPAEVGGLMESDVIISINGQRITSASDVSTAIKKDESLRTVVRRGNEDVILTIIPEEIDP</sequence>
<evidence type="ECO:0000259" key="8">
    <source>
        <dbReference type="PROSITE" id="PS50106"/>
    </source>
</evidence>
<dbReference type="Pfam" id="PF13365">
    <property type="entry name" value="Trypsin_2"/>
    <property type="match status" value="1"/>
</dbReference>
<evidence type="ECO:0000313" key="9">
    <source>
        <dbReference type="EMBL" id="KAI2658670.1"/>
    </source>
</evidence>
<keyword evidence="3" id="KW-0964">Secreted</keyword>
<keyword evidence="5" id="KW-0732">Signal</keyword>
<organism evidence="9 10">
    <name type="scientific">Labeo rohita</name>
    <name type="common">Indian major carp</name>
    <name type="synonym">Cyprinus rohita</name>
    <dbReference type="NCBI Taxonomy" id="84645"/>
    <lineage>
        <taxon>Eukaryota</taxon>
        <taxon>Metazoa</taxon>
        <taxon>Chordata</taxon>
        <taxon>Craniata</taxon>
        <taxon>Vertebrata</taxon>
        <taxon>Euteleostomi</taxon>
        <taxon>Actinopterygii</taxon>
        <taxon>Neopterygii</taxon>
        <taxon>Teleostei</taxon>
        <taxon>Ostariophysi</taxon>
        <taxon>Cypriniformes</taxon>
        <taxon>Cyprinidae</taxon>
        <taxon>Labeoninae</taxon>
        <taxon>Labeonini</taxon>
        <taxon>Labeo</taxon>
    </lineage>
</organism>
<comment type="similarity">
    <text evidence="2">Belongs to the peptidase S1C family.</text>
</comment>
<comment type="caution">
    <text evidence="9">The sequence shown here is derived from an EMBL/GenBank/DDBJ whole genome shotgun (WGS) entry which is preliminary data.</text>
</comment>
<evidence type="ECO:0000256" key="1">
    <source>
        <dbReference type="ARBA" id="ARBA00004613"/>
    </source>
</evidence>
<dbReference type="PROSITE" id="PS50106">
    <property type="entry name" value="PDZ"/>
    <property type="match status" value="1"/>
</dbReference>
<dbReference type="InterPro" id="IPR001478">
    <property type="entry name" value="PDZ"/>
</dbReference>
<dbReference type="InterPro" id="IPR036034">
    <property type="entry name" value="PDZ_sf"/>
</dbReference>
<accession>A0ABQ8M700</accession>
<keyword evidence="6" id="KW-0378">Hydrolase</keyword>
<feature type="domain" description="PDZ" evidence="8">
    <location>
        <begin position="129"/>
        <end position="195"/>
    </location>
</feature>
<dbReference type="PANTHER" id="PTHR22939">
    <property type="entry name" value="SERINE PROTEASE FAMILY S1C HTRA-RELATED"/>
    <property type="match status" value="1"/>
</dbReference>
<dbReference type="InterPro" id="IPR009003">
    <property type="entry name" value="Peptidase_S1_PA"/>
</dbReference>
<dbReference type="GO" id="GO:0006508">
    <property type="term" value="P:proteolysis"/>
    <property type="evidence" value="ECO:0007669"/>
    <property type="project" value="UniProtKB-KW"/>
</dbReference>
<dbReference type="InterPro" id="IPR041489">
    <property type="entry name" value="PDZ_6"/>
</dbReference>
<keyword evidence="10" id="KW-1185">Reference proteome</keyword>
<dbReference type="InterPro" id="IPR001940">
    <property type="entry name" value="Peptidase_S1C"/>
</dbReference>
<dbReference type="GO" id="GO:0008233">
    <property type="term" value="F:peptidase activity"/>
    <property type="evidence" value="ECO:0007669"/>
    <property type="project" value="UniProtKB-KW"/>
</dbReference>
<evidence type="ECO:0000256" key="7">
    <source>
        <dbReference type="ARBA" id="ARBA00023183"/>
    </source>
</evidence>
<keyword evidence="4 9" id="KW-0645">Protease</keyword>
<dbReference type="SMART" id="SM00228">
    <property type="entry name" value="PDZ"/>
    <property type="match status" value="1"/>
</dbReference>
<reference evidence="9 10" key="1">
    <citation type="submission" date="2022-01" db="EMBL/GenBank/DDBJ databases">
        <title>A high-quality chromosome-level genome assembly of rohu carp, Labeo rohita.</title>
        <authorList>
            <person name="Arick M.A. II"/>
            <person name="Hsu C.-Y."/>
            <person name="Magbanua Z."/>
            <person name="Pechanova O."/>
            <person name="Grover C."/>
            <person name="Miller E."/>
            <person name="Thrash A."/>
            <person name="Ezzel L."/>
            <person name="Alam S."/>
            <person name="Benzie J."/>
            <person name="Hamilton M."/>
            <person name="Karsi A."/>
            <person name="Lawrence M.L."/>
            <person name="Peterson D.G."/>
        </authorList>
    </citation>
    <scope>NUCLEOTIDE SEQUENCE [LARGE SCALE GENOMIC DNA]</scope>
    <source>
        <strain evidence="10">BAU-BD-2019</strain>
        <tissue evidence="9">Blood</tissue>
    </source>
</reference>
<dbReference type="SUPFAM" id="SSF50156">
    <property type="entry name" value="PDZ domain-like"/>
    <property type="match status" value="1"/>
</dbReference>
<evidence type="ECO:0000256" key="4">
    <source>
        <dbReference type="ARBA" id="ARBA00022670"/>
    </source>
</evidence>
<dbReference type="SUPFAM" id="SSF50494">
    <property type="entry name" value="Trypsin-like serine proteases"/>
    <property type="match status" value="1"/>
</dbReference>
<evidence type="ECO:0000256" key="5">
    <source>
        <dbReference type="ARBA" id="ARBA00022729"/>
    </source>
</evidence>
<protein>
    <submittedName>
        <fullName evidence="9">Serine protease HTRA1B</fullName>
    </submittedName>
</protein>
<dbReference type="EMBL" id="JACTAM010000012">
    <property type="protein sequence ID" value="KAI2658670.1"/>
    <property type="molecule type" value="Genomic_DNA"/>
</dbReference>
<name>A0ABQ8M700_LABRO</name>
<dbReference type="Proteomes" id="UP000830375">
    <property type="component" value="Unassembled WGS sequence"/>
</dbReference>
<dbReference type="Pfam" id="PF17820">
    <property type="entry name" value="PDZ_6"/>
    <property type="match status" value="1"/>
</dbReference>
<dbReference type="PANTHER" id="PTHR22939:SF13">
    <property type="entry name" value="SERINE PROTEASE HTRA1"/>
    <property type="match status" value="1"/>
</dbReference>